<sequence>MSDRFAAVPVVRFGKLYDSRGGNYLLFGDEQLQLLPMLEATNELGTVVLEAGGTLTNPDAAIAIAVGLAALGAGYAERGIGSAAVGAMAEDDDLFINGLILTVLPETIVILALVLVFVL</sequence>
<dbReference type="CDD" id="cd18181">
    <property type="entry name" value="ATP-synt_Vo_Ao_c_TtATPase_like"/>
    <property type="match status" value="1"/>
</dbReference>
<reference evidence="7" key="1">
    <citation type="submission" date="2021-03" db="EMBL/GenBank/DDBJ databases">
        <title>Genomic Encyclopedia of Type Strains, Phase IV (KMG-IV): sequencing the most valuable type-strain genomes for metagenomic binning, comparative biology and taxonomic classification.</title>
        <authorList>
            <person name="Goeker M."/>
        </authorList>
    </citation>
    <scope>NUCLEOTIDE SEQUENCE</scope>
    <source>
        <strain evidence="7">DSM 23564</strain>
    </source>
</reference>
<dbReference type="AlphaFoldDB" id="A0A8T4GEB9"/>
<dbReference type="InterPro" id="IPR002379">
    <property type="entry name" value="ATPase_proteolipid_c-like_dom"/>
</dbReference>
<keyword evidence="3 5" id="KW-1133">Transmembrane helix</keyword>
<feature type="domain" description="V-ATPase proteolipid subunit C-like" evidence="6">
    <location>
        <begin position="61"/>
        <end position="119"/>
    </location>
</feature>
<evidence type="ECO:0000256" key="3">
    <source>
        <dbReference type="ARBA" id="ARBA00022989"/>
    </source>
</evidence>
<proteinExistence type="predicted"/>
<keyword evidence="2 5" id="KW-0812">Transmembrane</keyword>
<comment type="caution">
    <text evidence="7">The sequence shown here is derived from an EMBL/GenBank/DDBJ whole genome shotgun (WGS) entry which is preliminary data.</text>
</comment>
<evidence type="ECO:0000313" key="7">
    <source>
        <dbReference type="EMBL" id="MBP1922844.1"/>
    </source>
</evidence>
<accession>A0A8T4GEB9</accession>
<evidence type="ECO:0000256" key="5">
    <source>
        <dbReference type="SAM" id="Phobius"/>
    </source>
</evidence>
<evidence type="ECO:0000256" key="1">
    <source>
        <dbReference type="ARBA" id="ARBA00004141"/>
    </source>
</evidence>
<keyword evidence="8" id="KW-1185">Reference proteome</keyword>
<feature type="transmembrane region" description="Helical" evidence="5">
    <location>
        <begin position="94"/>
        <end position="118"/>
    </location>
</feature>
<dbReference type="Proteomes" id="UP000823588">
    <property type="component" value="Unassembled WGS sequence"/>
</dbReference>
<dbReference type="EMBL" id="JAGGKQ010000012">
    <property type="protein sequence ID" value="MBP1922844.1"/>
    <property type="molecule type" value="Genomic_DNA"/>
</dbReference>
<evidence type="ECO:0000313" key="8">
    <source>
        <dbReference type="Proteomes" id="UP000823588"/>
    </source>
</evidence>
<dbReference type="Pfam" id="PF00137">
    <property type="entry name" value="ATP-synt_C"/>
    <property type="match status" value="1"/>
</dbReference>
<dbReference type="GO" id="GO:0015078">
    <property type="term" value="F:proton transmembrane transporter activity"/>
    <property type="evidence" value="ECO:0007669"/>
    <property type="project" value="InterPro"/>
</dbReference>
<dbReference type="SUPFAM" id="SSF81333">
    <property type="entry name" value="F1F0 ATP synthase subunit C"/>
    <property type="match status" value="1"/>
</dbReference>
<dbReference type="Gene3D" id="1.20.120.610">
    <property type="entry name" value="lithium bound rotor ring of v- atpase"/>
    <property type="match status" value="1"/>
</dbReference>
<name>A0A8T4GEB9_9EURY</name>
<protein>
    <submittedName>
        <fullName evidence="7">F0F1-type ATP synthase membrane subunit c/vacuolar-type H+-ATPase subunit K</fullName>
    </submittedName>
</protein>
<dbReference type="GO" id="GO:0033177">
    <property type="term" value="C:proton-transporting two-sector ATPase complex, proton-transporting domain"/>
    <property type="evidence" value="ECO:0007669"/>
    <property type="project" value="InterPro"/>
</dbReference>
<evidence type="ECO:0000259" key="6">
    <source>
        <dbReference type="Pfam" id="PF00137"/>
    </source>
</evidence>
<comment type="subcellular location">
    <subcellularLocation>
        <location evidence="1">Membrane</location>
        <topology evidence="1">Multi-pass membrane protein</topology>
    </subcellularLocation>
</comment>
<dbReference type="InterPro" id="IPR035921">
    <property type="entry name" value="F/V-ATP_Csub_sf"/>
</dbReference>
<evidence type="ECO:0000256" key="4">
    <source>
        <dbReference type="ARBA" id="ARBA00023136"/>
    </source>
</evidence>
<keyword evidence="4 5" id="KW-0472">Membrane</keyword>
<gene>
    <name evidence="7" type="ORF">J2751_001860</name>
</gene>
<organism evidence="7 8">
    <name type="scientific">Halorubrum alkaliphilum</name>
    <dbReference type="NCBI Taxonomy" id="261290"/>
    <lineage>
        <taxon>Archaea</taxon>
        <taxon>Methanobacteriati</taxon>
        <taxon>Methanobacteriota</taxon>
        <taxon>Stenosarchaea group</taxon>
        <taxon>Halobacteria</taxon>
        <taxon>Halobacteriales</taxon>
        <taxon>Haloferacaceae</taxon>
        <taxon>Halorubrum</taxon>
    </lineage>
</organism>
<evidence type="ECO:0000256" key="2">
    <source>
        <dbReference type="ARBA" id="ARBA00022692"/>
    </source>
</evidence>